<evidence type="ECO:0000313" key="2">
    <source>
        <dbReference type="Proteomes" id="UP000054166"/>
    </source>
</evidence>
<dbReference type="HOGENOM" id="CLU_2427824_0_0_1"/>
<organism evidence="1 2">
    <name type="scientific">Piloderma croceum (strain F 1598)</name>
    <dbReference type="NCBI Taxonomy" id="765440"/>
    <lineage>
        <taxon>Eukaryota</taxon>
        <taxon>Fungi</taxon>
        <taxon>Dikarya</taxon>
        <taxon>Basidiomycota</taxon>
        <taxon>Agaricomycotina</taxon>
        <taxon>Agaricomycetes</taxon>
        <taxon>Agaricomycetidae</taxon>
        <taxon>Atheliales</taxon>
        <taxon>Atheliaceae</taxon>
        <taxon>Piloderma</taxon>
    </lineage>
</organism>
<evidence type="ECO:0000313" key="1">
    <source>
        <dbReference type="EMBL" id="KIM82892.1"/>
    </source>
</evidence>
<proteinExistence type="predicted"/>
<reference evidence="1 2" key="1">
    <citation type="submission" date="2014-04" db="EMBL/GenBank/DDBJ databases">
        <authorList>
            <consortium name="DOE Joint Genome Institute"/>
            <person name="Kuo A."/>
            <person name="Tarkka M."/>
            <person name="Buscot F."/>
            <person name="Kohler A."/>
            <person name="Nagy L.G."/>
            <person name="Floudas D."/>
            <person name="Copeland A."/>
            <person name="Barry K.W."/>
            <person name="Cichocki N."/>
            <person name="Veneault-Fourrey C."/>
            <person name="LaButti K."/>
            <person name="Lindquist E.A."/>
            <person name="Lipzen A."/>
            <person name="Lundell T."/>
            <person name="Morin E."/>
            <person name="Murat C."/>
            <person name="Sun H."/>
            <person name="Tunlid A."/>
            <person name="Henrissat B."/>
            <person name="Grigoriev I.V."/>
            <person name="Hibbett D.S."/>
            <person name="Martin F."/>
            <person name="Nordberg H.P."/>
            <person name="Cantor M.N."/>
            <person name="Hua S.X."/>
        </authorList>
    </citation>
    <scope>NUCLEOTIDE SEQUENCE [LARGE SCALE GENOMIC DNA]</scope>
    <source>
        <strain evidence="1 2">F 1598</strain>
    </source>
</reference>
<keyword evidence="2" id="KW-1185">Reference proteome</keyword>
<name>A0A0C3BZT8_PILCF</name>
<dbReference type="AlphaFoldDB" id="A0A0C3BZT8"/>
<accession>A0A0C3BZT8</accession>
<dbReference type="InParanoid" id="A0A0C3BZT8"/>
<dbReference type="EMBL" id="KN832993">
    <property type="protein sequence ID" value="KIM82892.1"/>
    <property type="molecule type" value="Genomic_DNA"/>
</dbReference>
<sequence length="91" mass="10350">MLQNNERPRDQGQTIAQPKRTVRRIGSVRGLALRGSMIIYTPGCKLFPFWPNYFVFVVFTSATCSIRAPEVCFSITFSPSRPLWRSPTLLA</sequence>
<reference evidence="2" key="2">
    <citation type="submission" date="2015-01" db="EMBL/GenBank/DDBJ databases">
        <title>Evolutionary Origins and Diversification of the Mycorrhizal Mutualists.</title>
        <authorList>
            <consortium name="DOE Joint Genome Institute"/>
            <consortium name="Mycorrhizal Genomics Consortium"/>
            <person name="Kohler A."/>
            <person name="Kuo A."/>
            <person name="Nagy L.G."/>
            <person name="Floudas D."/>
            <person name="Copeland A."/>
            <person name="Barry K.W."/>
            <person name="Cichocki N."/>
            <person name="Veneault-Fourrey C."/>
            <person name="LaButti K."/>
            <person name="Lindquist E.A."/>
            <person name="Lipzen A."/>
            <person name="Lundell T."/>
            <person name="Morin E."/>
            <person name="Murat C."/>
            <person name="Riley R."/>
            <person name="Ohm R."/>
            <person name="Sun H."/>
            <person name="Tunlid A."/>
            <person name="Henrissat B."/>
            <person name="Grigoriev I.V."/>
            <person name="Hibbett D.S."/>
            <person name="Martin F."/>
        </authorList>
    </citation>
    <scope>NUCLEOTIDE SEQUENCE [LARGE SCALE GENOMIC DNA]</scope>
    <source>
        <strain evidence="2">F 1598</strain>
    </source>
</reference>
<dbReference type="Proteomes" id="UP000054166">
    <property type="component" value="Unassembled WGS sequence"/>
</dbReference>
<gene>
    <name evidence="1" type="ORF">PILCRDRAFT_460295</name>
</gene>
<protein>
    <submittedName>
        <fullName evidence="1">Uncharacterized protein</fullName>
    </submittedName>
</protein>